<reference evidence="2" key="1">
    <citation type="journal article" date="2018" name="DNA Res.">
        <title>Multiple hybrid de novo genome assembly of finger millet, an orphan allotetraploid crop.</title>
        <authorList>
            <person name="Hatakeyama M."/>
            <person name="Aluri S."/>
            <person name="Balachadran M.T."/>
            <person name="Sivarajan S.R."/>
            <person name="Patrignani A."/>
            <person name="Gruter S."/>
            <person name="Poveda L."/>
            <person name="Shimizu-Inatsugi R."/>
            <person name="Baeten J."/>
            <person name="Francoijs K.J."/>
            <person name="Nataraja K.N."/>
            <person name="Reddy Y.A.N."/>
            <person name="Phadnis S."/>
            <person name="Ravikumar R.L."/>
            <person name="Schlapbach R."/>
            <person name="Sreeman S.M."/>
            <person name="Shimizu K.K."/>
        </authorList>
    </citation>
    <scope>NUCLEOTIDE SEQUENCE</scope>
</reference>
<dbReference type="Proteomes" id="UP001054889">
    <property type="component" value="Unassembled WGS sequence"/>
</dbReference>
<protein>
    <submittedName>
        <fullName evidence="2">Uncharacterized protein</fullName>
    </submittedName>
</protein>
<dbReference type="GO" id="GO:0009850">
    <property type="term" value="P:auxin metabolic process"/>
    <property type="evidence" value="ECO:0007669"/>
    <property type="project" value="TreeGrafter"/>
</dbReference>
<dbReference type="SUPFAM" id="SSF53187">
    <property type="entry name" value="Zn-dependent exopeptidases"/>
    <property type="match status" value="1"/>
</dbReference>
<name>A0AAV5ERL4_ELECO</name>
<accession>A0AAV5ERL4</accession>
<dbReference type="Gene3D" id="3.40.630.10">
    <property type="entry name" value="Zn peptidases"/>
    <property type="match status" value="1"/>
</dbReference>
<dbReference type="PANTHER" id="PTHR11014:SF167">
    <property type="entry name" value="IAA-AMINO ACID HYDROLASE ILR1-LIKE 9"/>
    <property type="match status" value="1"/>
</dbReference>
<dbReference type="AlphaFoldDB" id="A0AAV5ERL4"/>
<dbReference type="InterPro" id="IPR017439">
    <property type="entry name" value="Amidohydrolase"/>
</dbReference>
<sequence>MVDWEFKSQENGKMHVCGHDAHTTMLLGAAKLLQDRKGDMKNFLPLNIQIVSVNFVEGGAYNVILECVTFGGTRQSAPSPFWQCTLRSMTNKGLSYLMKRTREVNSSLI</sequence>
<dbReference type="InterPro" id="IPR002933">
    <property type="entry name" value="Peptidase_M20"/>
</dbReference>
<evidence type="ECO:0000313" key="2">
    <source>
        <dbReference type="EMBL" id="GJN25057.1"/>
    </source>
</evidence>
<organism evidence="2 3">
    <name type="scientific">Eleusine coracana subsp. coracana</name>
    <dbReference type="NCBI Taxonomy" id="191504"/>
    <lineage>
        <taxon>Eukaryota</taxon>
        <taxon>Viridiplantae</taxon>
        <taxon>Streptophyta</taxon>
        <taxon>Embryophyta</taxon>
        <taxon>Tracheophyta</taxon>
        <taxon>Spermatophyta</taxon>
        <taxon>Magnoliopsida</taxon>
        <taxon>Liliopsida</taxon>
        <taxon>Poales</taxon>
        <taxon>Poaceae</taxon>
        <taxon>PACMAD clade</taxon>
        <taxon>Chloridoideae</taxon>
        <taxon>Cynodonteae</taxon>
        <taxon>Eleusininae</taxon>
        <taxon>Eleusine</taxon>
    </lineage>
</organism>
<keyword evidence="3" id="KW-1185">Reference proteome</keyword>
<proteinExistence type="predicted"/>
<dbReference type="EMBL" id="BQKI01000077">
    <property type="protein sequence ID" value="GJN25057.1"/>
    <property type="molecule type" value="Genomic_DNA"/>
</dbReference>
<dbReference type="PANTHER" id="PTHR11014">
    <property type="entry name" value="PEPTIDASE M20 FAMILY MEMBER"/>
    <property type="match status" value="1"/>
</dbReference>
<comment type="caution">
    <text evidence="2">The sequence shown here is derived from an EMBL/GenBank/DDBJ whole genome shotgun (WGS) entry which is preliminary data.</text>
</comment>
<evidence type="ECO:0000256" key="1">
    <source>
        <dbReference type="ARBA" id="ARBA00003007"/>
    </source>
</evidence>
<dbReference type="GO" id="GO:0005783">
    <property type="term" value="C:endoplasmic reticulum"/>
    <property type="evidence" value="ECO:0007669"/>
    <property type="project" value="TreeGrafter"/>
</dbReference>
<dbReference type="GO" id="GO:0010179">
    <property type="term" value="F:IAA-Ala conjugate hydrolase activity"/>
    <property type="evidence" value="ECO:0007669"/>
    <property type="project" value="TreeGrafter"/>
</dbReference>
<evidence type="ECO:0000313" key="3">
    <source>
        <dbReference type="Proteomes" id="UP001054889"/>
    </source>
</evidence>
<gene>
    <name evidence="2" type="primary">gb12841</name>
    <name evidence="2" type="ORF">PR202_gb12841</name>
</gene>
<reference evidence="2" key="2">
    <citation type="submission" date="2021-12" db="EMBL/GenBank/DDBJ databases">
        <title>Resequencing data analysis of finger millet.</title>
        <authorList>
            <person name="Hatakeyama M."/>
            <person name="Aluri S."/>
            <person name="Balachadran M.T."/>
            <person name="Sivarajan S.R."/>
            <person name="Poveda L."/>
            <person name="Shimizu-Inatsugi R."/>
            <person name="Schlapbach R."/>
            <person name="Sreeman S.M."/>
            <person name="Shimizu K.K."/>
        </authorList>
    </citation>
    <scope>NUCLEOTIDE SEQUENCE</scope>
</reference>
<dbReference type="Pfam" id="PF01546">
    <property type="entry name" value="Peptidase_M20"/>
    <property type="match status" value="1"/>
</dbReference>
<comment type="function">
    <text evidence="1">Hydrolyzes certain amino acid conjugates of the plant growth regulator indole-3-acetic acid (IAA).</text>
</comment>